<feature type="domain" description="Ricin B lectin" evidence="6">
    <location>
        <begin position="553"/>
        <end position="635"/>
    </location>
</feature>
<dbReference type="Pfam" id="PF14200">
    <property type="entry name" value="RicinB_lectin_2"/>
    <property type="match status" value="2"/>
</dbReference>
<dbReference type="Gene3D" id="2.80.10.50">
    <property type="match status" value="2"/>
</dbReference>
<feature type="domain" description="Peptidase S8/S53" evidence="5">
    <location>
        <begin position="260"/>
        <end position="519"/>
    </location>
</feature>
<dbReference type="GO" id="GO:0004252">
    <property type="term" value="F:serine-type endopeptidase activity"/>
    <property type="evidence" value="ECO:0007669"/>
    <property type="project" value="InterPro"/>
</dbReference>
<dbReference type="AlphaFoldDB" id="A0A2P2C188"/>
<reference evidence="7" key="1">
    <citation type="submission" date="2015-08" db="EMBL/GenBank/DDBJ databases">
        <authorList>
            <person name="Babu N.S."/>
            <person name="Beckwith C.J."/>
            <person name="Beseler K.G."/>
            <person name="Brison A."/>
            <person name="Carone J.V."/>
            <person name="Caskin T.P."/>
            <person name="Diamond M."/>
            <person name="Durham M.E."/>
            <person name="Foxe J.M."/>
            <person name="Go M."/>
            <person name="Henderson B.A."/>
            <person name="Jones I.B."/>
            <person name="McGettigan J.A."/>
            <person name="Micheletti S.J."/>
            <person name="Nasrallah M.E."/>
            <person name="Ortiz D."/>
            <person name="Piller C.R."/>
            <person name="Privatt S.R."/>
            <person name="Schneider S.L."/>
            <person name="Sharp S."/>
            <person name="Smith T.C."/>
            <person name="Stanton J.D."/>
            <person name="Ullery H.E."/>
            <person name="Wilson R.J."/>
            <person name="Serrano M.G."/>
            <person name="Buck G."/>
            <person name="Lee V."/>
            <person name="Wang Y."/>
            <person name="Carvalho R."/>
            <person name="Voegtly L."/>
            <person name="Shi R."/>
            <person name="Duckworth R."/>
            <person name="Johnson A."/>
            <person name="Loviza R."/>
            <person name="Walstead R."/>
            <person name="Shah Z."/>
            <person name="Kiflezghi M."/>
            <person name="Wade K."/>
            <person name="Ball S.L."/>
            <person name="Bradley K.W."/>
            <person name="Asai D.J."/>
            <person name="Bowman C.A."/>
            <person name="Russell D.A."/>
            <person name="Pope W.H."/>
            <person name="Jacobs-Sera D."/>
            <person name="Hendrix R.W."/>
            <person name="Hatfull G.F."/>
        </authorList>
    </citation>
    <scope>NUCLEOTIDE SEQUENCE</scope>
</reference>
<proteinExistence type="inferred from homology"/>
<dbReference type="Pfam" id="PF00082">
    <property type="entry name" value="Peptidase_S8"/>
    <property type="match status" value="1"/>
</dbReference>
<feature type="domain" description="Ricin B lectin" evidence="6">
    <location>
        <begin position="644"/>
        <end position="699"/>
    </location>
</feature>
<evidence type="ECO:0000256" key="2">
    <source>
        <dbReference type="ARBA" id="ARBA00022670"/>
    </source>
</evidence>
<accession>A0A2P2C188</accession>
<organism evidence="7">
    <name type="scientific">metagenome</name>
    <dbReference type="NCBI Taxonomy" id="256318"/>
    <lineage>
        <taxon>unclassified sequences</taxon>
        <taxon>metagenomes</taxon>
    </lineage>
</organism>
<keyword evidence="2" id="KW-0645">Protease</keyword>
<dbReference type="PANTHER" id="PTHR43806:SF11">
    <property type="entry name" value="CEREVISIN-RELATED"/>
    <property type="match status" value="1"/>
</dbReference>
<dbReference type="EMBL" id="CZKA01000024">
    <property type="protein sequence ID" value="CUR55780.1"/>
    <property type="molecule type" value="Genomic_DNA"/>
</dbReference>
<dbReference type="CDD" id="cd00161">
    <property type="entry name" value="beta-trefoil_Ricin-like"/>
    <property type="match status" value="1"/>
</dbReference>
<keyword evidence="3" id="KW-0378">Hydrolase</keyword>
<name>A0A2P2C188_9ZZZZ</name>
<evidence type="ECO:0000256" key="4">
    <source>
        <dbReference type="ARBA" id="ARBA00022825"/>
    </source>
</evidence>
<dbReference type="SUPFAM" id="SSF52743">
    <property type="entry name" value="Subtilisin-like"/>
    <property type="match status" value="1"/>
</dbReference>
<dbReference type="InterPro" id="IPR050131">
    <property type="entry name" value="Peptidase_S8_subtilisin-like"/>
</dbReference>
<evidence type="ECO:0000313" key="7">
    <source>
        <dbReference type="EMBL" id="CUR55780.1"/>
    </source>
</evidence>
<keyword evidence="4" id="KW-0720">Serine protease</keyword>
<evidence type="ECO:0000256" key="1">
    <source>
        <dbReference type="ARBA" id="ARBA00011073"/>
    </source>
</evidence>
<sequence length="703" mass="75789">MTDVVTGTSRSEPLLLPRFVPPPGDAIRLHPERAVAGLFVIKFVEGSHVRLAETGLIVDEKAILSNPDEIERLGRVALDAAGAVAELDSLAKVIAMLRELGFEVNALFRAPDFRYSLDDVKADTPFRDKASLEQSAGEELADLDLYYVASCAKFSDLELQQSLMNDLNRSRIIEQVYAAAPATGATTVTPELTSRQGYLDPAPTGLDARYAWTLPGGRGEGVRLIDVEYDWVTDHEDFPPAAQRFWGGRPVAAPYDGVGSEHGTAVLGVIASPDNGSGVTGMAHRVEYGLSSVWRPELIWHGIWATFSGESWAGRTHNVATSNAIHFGAEALRPGDVLLVEQHTLGPMAVPRPPGNNDPQWEFVAMEYYQECFDVIRRATARGVVVVEAAGNGSQNLDSGVYQGRFLPSRRHSGALLVGASTMGDRLPADFSNVSVRVDVHAWGRGVVSIGYGNGDTPPFDSGRPINRFYTPGFSGTSSASAIVAGAVCCVEGALRASGRTPMTPIDIEMLLKSTGTPQEGTAAERDARPIGPQPNLRAALNAALTSTGGFRGPGLYTIRAKHSGKMLDIDIGWFRGQDDGQPAVQFGYHGGLNQQFEVVGQAPGPYWIMPRHSRNKVLEIARGSADDGAPVQQWGMRGGAPEQLFLIEPIGGHFRIVATHTGKVLDVNALSQEDSARVQQWTWWGGDNQLWEFAPARPGGRR</sequence>
<evidence type="ECO:0000256" key="3">
    <source>
        <dbReference type="ARBA" id="ARBA00022801"/>
    </source>
</evidence>
<dbReference type="SUPFAM" id="SSF50370">
    <property type="entry name" value="Ricin B-like lectins"/>
    <property type="match status" value="1"/>
</dbReference>
<dbReference type="Gene3D" id="3.40.50.200">
    <property type="entry name" value="Peptidase S8/S53 domain"/>
    <property type="match status" value="1"/>
</dbReference>
<evidence type="ECO:0000259" key="6">
    <source>
        <dbReference type="Pfam" id="PF14200"/>
    </source>
</evidence>
<dbReference type="PROSITE" id="PS51892">
    <property type="entry name" value="SUBTILASE"/>
    <property type="match status" value="1"/>
</dbReference>
<dbReference type="InterPro" id="IPR000772">
    <property type="entry name" value="Ricin_B_lectin"/>
</dbReference>
<dbReference type="GO" id="GO:0006508">
    <property type="term" value="P:proteolysis"/>
    <property type="evidence" value="ECO:0007669"/>
    <property type="project" value="UniProtKB-KW"/>
</dbReference>
<dbReference type="InterPro" id="IPR036852">
    <property type="entry name" value="Peptidase_S8/S53_dom_sf"/>
</dbReference>
<evidence type="ECO:0000259" key="5">
    <source>
        <dbReference type="Pfam" id="PF00082"/>
    </source>
</evidence>
<dbReference type="InterPro" id="IPR000209">
    <property type="entry name" value="Peptidase_S8/S53_dom"/>
</dbReference>
<dbReference type="InterPro" id="IPR035992">
    <property type="entry name" value="Ricin_B-like_lectins"/>
</dbReference>
<dbReference type="PANTHER" id="PTHR43806">
    <property type="entry name" value="PEPTIDASE S8"/>
    <property type="match status" value="1"/>
</dbReference>
<comment type="similarity">
    <text evidence="1">Belongs to the peptidase S8 family.</text>
</comment>
<gene>
    <name evidence="7" type="ORF">NOCA2300012</name>
</gene>
<protein>
    <submittedName>
        <fullName evidence="7">Uncharacterized protein</fullName>
    </submittedName>
</protein>